<evidence type="ECO:0000256" key="2">
    <source>
        <dbReference type="ARBA" id="ARBA00022723"/>
    </source>
</evidence>
<dbReference type="Pfam" id="PF01435">
    <property type="entry name" value="Peptidase_M48"/>
    <property type="match status" value="1"/>
</dbReference>
<dbReference type="PANTHER" id="PTHR34978:SF3">
    <property type="entry name" value="SLR0241 PROTEIN"/>
    <property type="match status" value="1"/>
</dbReference>
<dbReference type="Gene3D" id="3.30.2010.10">
    <property type="entry name" value="Metalloproteases ('zincins'), catalytic domain"/>
    <property type="match status" value="1"/>
</dbReference>
<comment type="caution">
    <text evidence="9">The sequence shown here is derived from an EMBL/GenBank/DDBJ whole genome shotgun (WGS) entry which is preliminary data.</text>
</comment>
<dbReference type="InterPro" id="IPR052173">
    <property type="entry name" value="Beta-lactam_resp_regulator"/>
</dbReference>
<sequence length="312" mass="33086">MTLLLLLGLSAAVAAVVPAVLARATWAVRAPRLGVLAWEAAAATLVLSAFGAALAMTMPWHEANDAVCMVWRLCLDALSGAHGRAAQLMSWIGLTVLVAALARMTWAGARLVRVVGLRRRHSRQIRLAGKHRPDMDATVIEHPDPAVYLVPGRGEQIVVTTGALSRLDQDGLAAVLAHERAHARGRHHLILTFSGLLHDAFPKVTVFAQADRQVRRLVEICADDDACRHHSRLALARALVALATPAAAPGALAADGGDALQRMRRLMDPPPPLPRYTQLAAAAALMALPVLPLAILLSAPVVPVLAAGPPLW</sequence>
<feature type="transmembrane region" description="Helical" evidence="7">
    <location>
        <begin position="91"/>
        <end position="112"/>
    </location>
</feature>
<feature type="transmembrane region" description="Helical" evidence="7">
    <location>
        <begin position="279"/>
        <end position="306"/>
    </location>
</feature>
<dbReference type="PANTHER" id="PTHR34978">
    <property type="entry name" value="POSSIBLE SENSOR-TRANSDUCER PROTEIN BLAR"/>
    <property type="match status" value="1"/>
</dbReference>
<evidence type="ECO:0000256" key="7">
    <source>
        <dbReference type="SAM" id="Phobius"/>
    </source>
</evidence>
<reference evidence="9" key="1">
    <citation type="submission" date="2022-12" db="EMBL/GenBank/DDBJ databases">
        <title>New Phytohabitans aurantiacus sp. RD004123 nov., an actinomycete isolated from soil.</title>
        <authorList>
            <person name="Triningsih D.W."/>
            <person name="Harunari E."/>
            <person name="Igarashi Y."/>
        </authorList>
    </citation>
    <scope>NUCLEOTIDE SEQUENCE</scope>
    <source>
        <strain evidence="9">RD004123</strain>
    </source>
</reference>
<proteinExistence type="inferred from homology"/>
<keyword evidence="10" id="KW-1185">Reference proteome</keyword>
<dbReference type="CDD" id="cd07326">
    <property type="entry name" value="M56_BlaR1_MecR1_like"/>
    <property type="match status" value="1"/>
</dbReference>
<feature type="transmembrane region" description="Helical" evidence="7">
    <location>
        <begin position="32"/>
        <end position="54"/>
    </location>
</feature>
<comment type="similarity">
    <text evidence="6">Belongs to the peptidase M48 family.</text>
</comment>
<evidence type="ECO:0000256" key="3">
    <source>
        <dbReference type="ARBA" id="ARBA00022801"/>
    </source>
</evidence>
<keyword evidence="5 6" id="KW-0482">Metalloprotease</keyword>
<evidence type="ECO:0000256" key="5">
    <source>
        <dbReference type="ARBA" id="ARBA00023049"/>
    </source>
</evidence>
<organism evidence="9 10">
    <name type="scientific">Phytohabitans aurantiacus</name>
    <dbReference type="NCBI Taxonomy" id="3016789"/>
    <lineage>
        <taxon>Bacteria</taxon>
        <taxon>Bacillati</taxon>
        <taxon>Actinomycetota</taxon>
        <taxon>Actinomycetes</taxon>
        <taxon>Micromonosporales</taxon>
        <taxon>Micromonosporaceae</taxon>
    </lineage>
</organism>
<evidence type="ECO:0000256" key="6">
    <source>
        <dbReference type="RuleBase" id="RU003983"/>
    </source>
</evidence>
<evidence type="ECO:0000313" key="10">
    <source>
        <dbReference type="Proteomes" id="UP001144280"/>
    </source>
</evidence>
<keyword evidence="7" id="KW-0812">Transmembrane</keyword>
<evidence type="ECO:0000256" key="4">
    <source>
        <dbReference type="ARBA" id="ARBA00022833"/>
    </source>
</evidence>
<feature type="domain" description="Peptidase M48" evidence="8">
    <location>
        <begin position="118"/>
        <end position="196"/>
    </location>
</feature>
<gene>
    <name evidence="9" type="ORF">Pa4123_38010</name>
</gene>
<evidence type="ECO:0000256" key="1">
    <source>
        <dbReference type="ARBA" id="ARBA00022670"/>
    </source>
</evidence>
<dbReference type="EMBL" id="BSDI01000017">
    <property type="protein sequence ID" value="GLH98526.1"/>
    <property type="molecule type" value="Genomic_DNA"/>
</dbReference>
<keyword evidence="1 6" id="KW-0645">Protease</keyword>
<accession>A0ABQ5QY07</accession>
<keyword evidence="2" id="KW-0479">Metal-binding</keyword>
<dbReference type="Proteomes" id="UP001144280">
    <property type="component" value="Unassembled WGS sequence"/>
</dbReference>
<name>A0ABQ5QY07_9ACTN</name>
<dbReference type="InterPro" id="IPR001915">
    <property type="entry name" value="Peptidase_M48"/>
</dbReference>
<protein>
    <recommendedName>
        <fullName evidence="8">Peptidase M48 domain-containing protein</fullName>
    </recommendedName>
</protein>
<keyword evidence="4 6" id="KW-0862">Zinc</keyword>
<keyword evidence="7" id="KW-1133">Transmembrane helix</keyword>
<comment type="cofactor">
    <cofactor evidence="6">
        <name>Zn(2+)</name>
        <dbReference type="ChEBI" id="CHEBI:29105"/>
    </cofactor>
    <text evidence="6">Binds 1 zinc ion per subunit.</text>
</comment>
<keyword evidence="7" id="KW-0472">Membrane</keyword>
<evidence type="ECO:0000313" key="9">
    <source>
        <dbReference type="EMBL" id="GLH98526.1"/>
    </source>
</evidence>
<dbReference type="RefSeq" id="WP_281897506.1">
    <property type="nucleotide sequence ID" value="NZ_BSDI01000017.1"/>
</dbReference>
<evidence type="ECO:0000259" key="8">
    <source>
        <dbReference type="Pfam" id="PF01435"/>
    </source>
</evidence>
<keyword evidence="3 6" id="KW-0378">Hydrolase</keyword>